<sequence>MPTAYTPCQIWFLRDLDYCQSLITLVKRGIFPSGSVDYFFGHHKLCLHVEVPVMSPLPPLQRLFIPLRSRVMLTLAFTSVLACWA</sequence>
<name>A0A0E9X373_ANGAN</name>
<dbReference type="AlphaFoldDB" id="A0A0E9X373"/>
<evidence type="ECO:0000313" key="1">
    <source>
        <dbReference type="EMBL" id="JAH97187.1"/>
    </source>
</evidence>
<proteinExistence type="predicted"/>
<accession>A0A0E9X373</accession>
<reference evidence="1" key="1">
    <citation type="submission" date="2014-11" db="EMBL/GenBank/DDBJ databases">
        <authorList>
            <person name="Amaro Gonzalez C."/>
        </authorList>
    </citation>
    <scope>NUCLEOTIDE SEQUENCE</scope>
</reference>
<protein>
    <submittedName>
        <fullName evidence="1">Uncharacterized protein</fullName>
    </submittedName>
</protein>
<reference evidence="1" key="2">
    <citation type="journal article" date="2015" name="Fish Shellfish Immunol.">
        <title>Early steps in the European eel (Anguilla anguilla)-Vibrio vulnificus interaction in the gills: Role of the RtxA13 toxin.</title>
        <authorList>
            <person name="Callol A."/>
            <person name="Pajuelo D."/>
            <person name="Ebbesson L."/>
            <person name="Teles M."/>
            <person name="MacKenzie S."/>
            <person name="Amaro C."/>
        </authorList>
    </citation>
    <scope>NUCLEOTIDE SEQUENCE</scope>
</reference>
<organism evidence="1">
    <name type="scientific">Anguilla anguilla</name>
    <name type="common">European freshwater eel</name>
    <name type="synonym">Muraena anguilla</name>
    <dbReference type="NCBI Taxonomy" id="7936"/>
    <lineage>
        <taxon>Eukaryota</taxon>
        <taxon>Metazoa</taxon>
        <taxon>Chordata</taxon>
        <taxon>Craniata</taxon>
        <taxon>Vertebrata</taxon>
        <taxon>Euteleostomi</taxon>
        <taxon>Actinopterygii</taxon>
        <taxon>Neopterygii</taxon>
        <taxon>Teleostei</taxon>
        <taxon>Anguilliformes</taxon>
        <taxon>Anguillidae</taxon>
        <taxon>Anguilla</taxon>
    </lineage>
</organism>
<dbReference type="EMBL" id="GBXM01011390">
    <property type="protein sequence ID" value="JAH97187.1"/>
    <property type="molecule type" value="Transcribed_RNA"/>
</dbReference>